<dbReference type="PRINTS" id="PR01868">
    <property type="entry name" value="ABCEFAMILY"/>
</dbReference>
<organism evidence="2 3">
    <name type="scientific">Brassica napus</name>
    <name type="common">Rape</name>
    <dbReference type="NCBI Taxonomy" id="3708"/>
    <lineage>
        <taxon>Eukaryota</taxon>
        <taxon>Viridiplantae</taxon>
        <taxon>Streptophyta</taxon>
        <taxon>Embryophyta</taxon>
        <taxon>Tracheophyta</taxon>
        <taxon>Spermatophyta</taxon>
        <taxon>Magnoliopsida</taxon>
        <taxon>eudicotyledons</taxon>
        <taxon>Gunneridae</taxon>
        <taxon>Pentapetalae</taxon>
        <taxon>rosids</taxon>
        <taxon>malvids</taxon>
        <taxon>Brassicales</taxon>
        <taxon>Brassicaceae</taxon>
        <taxon>Brassiceae</taxon>
        <taxon>Brassica</taxon>
    </lineage>
</organism>
<dbReference type="SUPFAM" id="SSF52540">
    <property type="entry name" value="P-loop containing nucleoside triphosphate hydrolases"/>
    <property type="match status" value="2"/>
</dbReference>
<proteinExistence type="predicted"/>
<dbReference type="InterPro" id="IPR027417">
    <property type="entry name" value="P-loop_NTPase"/>
</dbReference>
<evidence type="ECO:0000313" key="3">
    <source>
        <dbReference type="Proteomes" id="UP000824890"/>
    </source>
</evidence>
<dbReference type="Gene3D" id="3.40.50.300">
    <property type="entry name" value="P-loop containing nucleotide triphosphate hydrolases"/>
    <property type="match status" value="1"/>
</dbReference>
<accession>A0ABQ7YJX7</accession>
<sequence>SPPHSTFEALRLGRTSQFNNSVNHGFNHYRPYLRDGSIVKVDRFSMLNLEGSWFHEATEHQSIGTTKAGIHKVRPKNPSSRRKEVVDAKERSSIGDLNNFLSNFNDQLPNRLPTKFKSVSPLNYKFLMARIVESLSQKTKMAGTICLALAAAKKLNRSPASLRCKPATNRIKAIGRVDVPQEAFMALKLEKEINAAKSAGRAVLSSRLKSPFQAIQIINLPKDLEKDTIHCYNSNGFKLHRVPVPRPGKLSKSWLEKSNQTLADTIILLIGMKFGSLPWIRETKGMCYEATTCGCYEKIAKGTLGMVLEKLEERGMMSEICDAMDLNHLLDREATQVSGGELQRFSIAAVCLKKPDIYVFNKPSNFLDVRQRLRAAEVICSLLKHDKFGSIISLPTAYGVVTLPFSVREGINVFLAGFVPTENFRFRDESLTFKVSDKTQESEGKVKSYARYKYPNMCKKLGNFKLDVMEGEFTASQIIVMLGENGTGKTIFIRTLAKDQQVRVHQGQRAKACRIILLR</sequence>
<dbReference type="InterPro" id="IPR013283">
    <property type="entry name" value="RLI1"/>
</dbReference>
<dbReference type="PANTHER" id="PTHR19248">
    <property type="entry name" value="ATP-BINDING TRANSPORT PROTEIN-RELATED"/>
    <property type="match status" value="1"/>
</dbReference>
<evidence type="ECO:0000256" key="1">
    <source>
        <dbReference type="SAM" id="MobiDB-lite"/>
    </source>
</evidence>
<name>A0ABQ7YJX7_BRANA</name>
<evidence type="ECO:0000313" key="2">
    <source>
        <dbReference type="EMBL" id="KAH0868418.1"/>
    </source>
</evidence>
<gene>
    <name evidence="2" type="ORF">HID58_075440</name>
</gene>
<evidence type="ECO:0008006" key="4">
    <source>
        <dbReference type="Google" id="ProtNLM"/>
    </source>
</evidence>
<dbReference type="Proteomes" id="UP000824890">
    <property type="component" value="Unassembled WGS sequence"/>
</dbReference>
<keyword evidence="3" id="KW-1185">Reference proteome</keyword>
<feature type="non-terminal residue" evidence="2">
    <location>
        <position position="1"/>
    </location>
</feature>
<dbReference type="EMBL" id="JAGKQM010000017">
    <property type="protein sequence ID" value="KAH0868418.1"/>
    <property type="molecule type" value="Genomic_DNA"/>
</dbReference>
<reference evidence="2 3" key="1">
    <citation type="submission" date="2021-05" db="EMBL/GenBank/DDBJ databases">
        <title>Genome Assembly of Synthetic Allotetraploid Brassica napus Reveals Homoeologous Exchanges between Subgenomes.</title>
        <authorList>
            <person name="Davis J.T."/>
        </authorList>
    </citation>
    <scope>NUCLEOTIDE SEQUENCE [LARGE SCALE GENOMIC DNA]</scope>
    <source>
        <strain evidence="3">cv. Da-Ae</strain>
        <tissue evidence="2">Seedling</tissue>
    </source>
</reference>
<protein>
    <recommendedName>
        <fullName evidence="4">ABC transporter domain-containing protein</fullName>
    </recommendedName>
</protein>
<comment type="caution">
    <text evidence="2">The sequence shown here is derived from an EMBL/GenBank/DDBJ whole genome shotgun (WGS) entry which is preliminary data.</text>
</comment>
<feature type="region of interest" description="Disordered" evidence="1">
    <location>
        <begin position="66"/>
        <end position="88"/>
    </location>
</feature>